<organism evidence="8 9">
    <name type="scientific">Scrofimicrobium canadense</name>
    <dbReference type="NCBI Taxonomy" id="2652290"/>
    <lineage>
        <taxon>Bacteria</taxon>
        <taxon>Bacillati</taxon>
        <taxon>Actinomycetota</taxon>
        <taxon>Actinomycetes</taxon>
        <taxon>Actinomycetales</taxon>
        <taxon>Actinomycetaceae</taxon>
        <taxon>Scrofimicrobium</taxon>
    </lineage>
</organism>
<sequence>MVGTPAVVSVAIAVAAVSTVAGVLSFGRGVFALISDMRTGKPDRTRTSHPWRRLWNTVWTVVSHRTFRGRPVVRAAHWLVMVAFVVLVLTLLRSYVQIRYPAFMLPLIGSWFIWGWIAEFFAWAGLLGIISLMVTRVVVRIRHRDNPKSSRFYGSTRWQAHFVEWVILLVCACVIVLQTLDCAFEAKDPSTAGHATVLNYPLTFWLTSFVEDWSATALANGIVVVSALKILVSMSWMTVVGVSTTMGISWHRFLAPINIFAGREVGGAKSLGALAPPLVQGEYVEDMDEAPDDAVFGLGRTSDLTWKDRLDTLSCTECGRCQAVCPAWNTQKPLSPKLLTLALRDNAASASQVDVRQTDGPTTIESGISLSPGSFDIRQALAADGISVPAGEAELVPGVLGDQMIWDCTMCGACVEQCPVDIEHVDRIANLRRYQVLMESAFPRDLAAPLKSMQTKGNPYGRPARARLDWAKKLDFDVPVIGQDIEDASEVDYLFWVGCAGAYDDKQKKTTAAVAELLHTAGVSFAVLGGGESCTGDPARRAGNEALFQLLASAAIETLNEAKAQRIIVTCAHCFNTIANEFPQLNGHFEVIHHTQILNRLVREGTLKPVAHEEAQKITYHDPCFLGRHNRVFEAPRELLGGIPGVELTEMSLNRENAMCCGAGGARAWMEETQGERISTVRMSQAEATGAQTIATACPFCTQMLSSAPGFSQAPEVKDVAQLLVEAVRRGQPESHPHQ</sequence>
<protein>
    <submittedName>
        <fullName evidence="8">4Fe-4S dicluster domain-containing protein</fullName>
    </submittedName>
</protein>
<evidence type="ECO:0000256" key="3">
    <source>
        <dbReference type="ARBA" id="ARBA00023002"/>
    </source>
</evidence>
<evidence type="ECO:0000256" key="2">
    <source>
        <dbReference type="ARBA" id="ARBA00022723"/>
    </source>
</evidence>
<dbReference type="PANTHER" id="PTHR43255:SF1">
    <property type="entry name" value="IRON-SULFUR-BINDING OXIDOREDUCTASE FADF-RELATED"/>
    <property type="match status" value="1"/>
</dbReference>
<proteinExistence type="predicted"/>
<dbReference type="GO" id="GO:0046872">
    <property type="term" value="F:metal ion binding"/>
    <property type="evidence" value="ECO:0007669"/>
    <property type="project" value="UniProtKB-KW"/>
</dbReference>
<dbReference type="PROSITE" id="PS00198">
    <property type="entry name" value="4FE4S_FER_1"/>
    <property type="match status" value="2"/>
</dbReference>
<dbReference type="SUPFAM" id="SSF46548">
    <property type="entry name" value="alpha-helical ferredoxin"/>
    <property type="match status" value="1"/>
</dbReference>
<evidence type="ECO:0000313" key="8">
    <source>
        <dbReference type="EMBL" id="MSS84100.1"/>
    </source>
</evidence>
<dbReference type="Pfam" id="PF13187">
    <property type="entry name" value="Fer4_9"/>
    <property type="match status" value="1"/>
</dbReference>
<dbReference type="InterPro" id="IPR051460">
    <property type="entry name" value="HdrC_iron-sulfur_subunit"/>
</dbReference>
<keyword evidence="2" id="KW-0479">Metal-binding</keyword>
<dbReference type="InterPro" id="IPR009051">
    <property type="entry name" value="Helical_ferredxn"/>
</dbReference>
<gene>
    <name evidence="8" type="ORF">FYJ24_04825</name>
</gene>
<evidence type="ECO:0000256" key="5">
    <source>
        <dbReference type="ARBA" id="ARBA00023014"/>
    </source>
</evidence>
<accession>A0A6N7VT30</accession>
<keyword evidence="5" id="KW-0411">Iron-sulfur</keyword>
<feature type="domain" description="4Fe-4S ferredoxin-type" evidence="7">
    <location>
        <begin position="397"/>
        <end position="428"/>
    </location>
</feature>
<keyword evidence="1" id="KW-0004">4Fe-4S</keyword>
<dbReference type="GO" id="GO:0005886">
    <property type="term" value="C:plasma membrane"/>
    <property type="evidence" value="ECO:0007669"/>
    <property type="project" value="TreeGrafter"/>
</dbReference>
<keyword evidence="6" id="KW-1133">Transmembrane helix</keyword>
<dbReference type="RefSeq" id="WP_154544147.1">
    <property type="nucleotide sequence ID" value="NZ_VULO01000005.1"/>
</dbReference>
<reference evidence="8 9" key="1">
    <citation type="submission" date="2019-08" db="EMBL/GenBank/DDBJ databases">
        <title>In-depth cultivation of the pig gut microbiome towards novel bacterial diversity and tailored functional studies.</title>
        <authorList>
            <person name="Wylensek D."/>
            <person name="Hitch T.C.A."/>
            <person name="Clavel T."/>
        </authorList>
    </citation>
    <scope>NUCLEOTIDE SEQUENCE [LARGE SCALE GENOMIC DNA]</scope>
    <source>
        <strain evidence="8 9">WB03_NA08</strain>
    </source>
</reference>
<feature type="transmembrane region" description="Helical" evidence="6">
    <location>
        <begin position="116"/>
        <end position="139"/>
    </location>
</feature>
<keyword evidence="4" id="KW-0408">Iron</keyword>
<dbReference type="GO" id="GO:0016491">
    <property type="term" value="F:oxidoreductase activity"/>
    <property type="evidence" value="ECO:0007669"/>
    <property type="project" value="UniProtKB-KW"/>
</dbReference>
<dbReference type="InterPro" id="IPR017896">
    <property type="entry name" value="4Fe4S_Fe-S-bd"/>
</dbReference>
<feature type="transmembrane region" description="Helical" evidence="6">
    <location>
        <begin position="160"/>
        <end position="180"/>
    </location>
</feature>
<dbReference type="InterPro" id="IPR017900">
    <property type="entry name" value="4Fe4S_Fe_S_CS"/>
</dbReference>
<evidence type="ECO:0000256" key="6">
    <source>
        <dbReference type="SAM" id="Phobius"/>
    </source>
</evidence>
<feature type="domain" description="4Fe-4S ferredoxin-type" evidence="7">
    <location>
        <begin position="306"/>
        <end position="336"/>
    </location>
</feature>
<keyword evidence="3" id="KW-0560">Oxidoreductase</keyword>
<dbReference type="PROSITE" id="PS51379">
    <property type="entry name" value="4FE4S_FER_2"/>
    <property type="match status" value="2"/>
</dbReference>
<keyword evidence="6" id="KW-0472">Membrane</keyword>
<dbReference type="GO" id="GO:0051539">
    <property type="term" value="F:4 iron, 4 sulfur cluster binding"/>
    <property type="evidence" value="ECO:0007669"/>
    <property type="project" value="UniProtKB-KW"/>
</dbReference>
<evidence type="ECO:0000256" key="4">
    <source>
        <dbReference type="ARBA" id="ARBA00023004"/>
    </source>
</evidence>
<keyword evidence="9" id="KW-1185">Reference proteome</keyword>
<feature type="transmembrane region" description="Helical" evidence="6">
    <location>
        <begin position="75"/>
        <end position="96"/>
    </location>
</feature>
<comment type="caution">
    <text evidence="8">The sequence shown here is derived from an EMBL/GenBank/DDBJ whole genome shotgun (WGS) entry which is preliminary data.</text>
</comment>
<evidence type="ECO:0000259" key="7">
    <source>
        <dbReference type="PROSITE" id="PS51379"/>
    </source>
</evidence>
<feature type="transmembrane region" description="Helical" evidence="6">
    <location>
        <begin position="6"/>
        <end position="34"/>
    </location>
</feature>
<keyword evidence="6" id="KW-0812">Transmembrane</keyword>
<evidence type="ECO:0000256" key="1">
    <source>
        <dbReference type="ARBA" id="ARBA00022485"/>
    </source>
</evidence>
<name>A0A6N7VT30_9ACTO</name>
<dbReference type="AlphaFoldDB" id="A0A6N7VT30"/>
<dbReference type="InterPro" id="IPR004017">
    <property type="entry name" value="Cys_rich_dom"/>
</dbReference>
<dbReference type="PANTHER" id="PTHR43255">
    <property type="entry name" value="IRON-SULFUR-BINDING OXIDOREDUCTASE FADF-RELATED-RELATED"/>
    <property type="match status" value="1"/>
</dbReference>
<dbReference type="Gene3D" id="1.10.1060.10">
    <property type="entry name" value="Alpha-helical ferredoxin"/>
    <property type="match status" value="1"/>
</dbReference>
<dbReference type="EMBL" id="VULO01000005">
    <property type="protein sequence ID" value="MSS84100.1"/>
    <property type="molecule type" value="Genomic_DNA"/>
</dbReference>
<evidence type="ECO:0000313" key="9">
    <source>
        <dbReference type="Proteomes" id="UP000470875"/>
    </source>
</evidence>
<dbReference type="Proteomes" id="UP000470875">
    <property type="component" value="Unassembled WGS sequence"/>
</dbReference>
<dbReference type="Pfam" id="PF02754">
    <property type="entry name" value="CCG"/>
    <property type="match status" value="2"/>
</dbReference>